<evidence type="ECO:0000259" key="6">
    <source>
        <dbReference type="SMART" id="SM00849"/>
    </source>
</evidence>
<dbReference type="HOGENOM" id="CLU_030571_1_1_1"/>
<comment type="similarity">
    <text evidence="2">Belongs to the metallo-beta-lactamase superfamily.</text>
</comment>
<keyword evidence="5" id="KW-0862">Zinc</keyword>
<dbReference type="STRING" id="914234.M2RLH8"/>
<dbReference type="PANTHER" id="PTHR42978">
    <property type="entry name" value="QUORUM-QUENCHING LACTONASE YTNP-RELATED-RELATED"/>
    <property type="match status" value="1"/>
</dbReference>
<dbReference type="CDD" id="cd07730">
    <property type="entry name" value="metallo-hydrolase-like_MBL-fold"/>
    <property type="match status" value="1"/>
</dbReference>
<dbReference type="Proteomes" id="UP000016930">
    <property type="component" value="Unassembled WGS sequence"/>
</dbReference>
<dbReference type="AlphaFoldDB" id="M2RLH8"/>
<evidence type="ECO:0000256" key="3">
    <source>
        <dbReference type="ARBA" id="ARBA00022723"/>
    </source>
</evidence>
<dbReference type="InterPro" id="IPR051013">
    <property type="entry name" value="MBL_superfamily_lactonases"/>
</dbReference>
<accession>M2RLH8</accession>
<dbReference type="InterPro" id="IPR001279">
    <property type="entry name" value="Metallo-B-lactamas"/>
</dbReference>
<dbReference type="SUPFAM" id="SSF56281">
    <property type="entry name" value="Metallo-hydrolase/oxidoreductase"/>
    <property type="match status" value="1"/>
</dbReference>
<keyword evidence="4" id="KW-0378">Hydrolase</keyword>
<dbReference type="SMART" id="SM00849">
    <property type="entry name" value="Lactamase_B"/>
    <property type="match status" value="1"/>
</dbReference>
<dbReference type="GO" id="GO:0016787">
    <property type="term" value="F:hydrolase activity"/>
    <property type="evidence" value="ECO:0007669"/>
    <property type="project" value="UniProtKB-KW"/>
</dbReference>
<evidence type="ECO:0000313" key="8">
    <source>
        <dbReference type="Proteomes" id="UP000016930"/>
    </source>
</evidence>
<evidence type="ECO:0000256" key="4">
    <source>
        <dbReference type="ARBA" id="ARBA00022801"/>
    </source>
</evidence>
<dbReference type="InterPro" id="IPR036866">
    <property type="entry name" value="RibonucZ/Hydroxyglut_hydro"/>
</dbReference>
<evidence type="ECO:0000256" key="5">
    <source>
        <dbReference type="ARBA" id="ARBA00022833"/>
    </source>
</evidence>
<dbReference type="OrthoDB" id="10250730at2759"/>
<dbReference type="EMBL" id="KB445794">
    <property type="protein sequence ID" value="EMD39327.1"/>
    <property type="molecule type" value="Genomic_DNA"/>
</dbReference>
<dbReference type="Pfam" id="PF00753">
    <property type="entry name" value="Lactamase_B"/>
    <property type="match status" value="1"/>
</dbReference>
<evidence type="ECO:0000313" key="7">
    <source>
        <dbReference type="EMBL" id="EMD39327.1"/>
    </source>
</evidence>
<evidence type="ECO:0000256" key="1">
    <source>
        <dbReference type="ARBA" id="ARBA00001947"/>
    </source>
</evidence>
<gene>
    <name evidence="7" type="ORF">CERSUDRAFT_134355</name>
</gene>
<feature type="domain" description="Metallo-beta-lactamase" evidence="6">
    <location>
        <begin position="42"/>
        <end position="274"/>
    </location>
</feature>
<dbReference type="GO" id="GO:0046872">
    <property type="term" value="F:metal ion binding"/>
    <property type="evidence" value="ECO:0007669"/>
    <property type="project" value="UniProtKB-KW"/>
</dbReference>
<dbReference type="Gene3D" id="3.60.15.10">
    <property type="entry name" value="Ribonuclease Z/Hydroxyacylglutathione hydrolase-like"/>
    <property type="match status" value="1"/>
</dbReference>
<proteinExistence type="inferred from homology"/>
<organism evidence="7 8">
    <name type="scientific">Ceriporiopsis subvermispora (strain B)</name>
    <name type="common">White-rot fungus</name>
    <name type="synonym">Gelatoporia subvermispora</name>
    <dbReference type="NCBI Taxonomy" id="914234"/>
    <lineage>
        <taxon>Eukaryota</taxon>
        <taxon>Fungi</taxon>
        <taxon>Dikarya</taxon>
        <taxon>Basidiomycota</taxon>
        <taxon>Agaricomycotina</taxon>
        <taxon>Agaricomycetes</taxon>
        <taxon>Polyporales</taxon>
        <taxon>Gelatoporiaceae</taxon>
        <taxon>Gelatoporia</taxon>
    </lineage>
</organism>
<evidence type="ECO:0000256" key="2">
    <source>
        <dbReference type="ARBA" id="ARBA00007749"/>
    </source>
</evidence>
<protein>
    <recommendedName>
        <fullName evidence="6">Metallo-beta-lactamase domain-containing protein</fullName>
    </recommendedName>
</protein>
<comment type="cofactor">
    <cofactor evidence="1">
        <name>Zn(2+)</name>
        <dbReference type="ChEBI" id="CHEBI:29105"/>
    </cofactor>
</comment>
<sequence length="298" mass="33314">MLPEPLGNQAFYRVSVLEAGFIQLPLAWYIQDADPRETRIVPSMVFCLQHSVSKHYIVFDLGLRKDTESYPPSIRSLIAKAMPVIVPRSVDESLMQSGVKPRDVKLVILSHLHFDHIGDATSFTNATFVLGEGSDELLINGYPTNSKSDFLKSSVPHERTRVLTREDFETSIGPFPRAHDLFGDGSLYVIDAAGHCKGHINVLARTSSDGSWIYLAGDAAHDVRLLTGEARVGTYIGPDGTRRSRHADLVQTEEHIRRISRLLGISRVQVVIAHDWEWYTHNRNIFASPIPSHVKAKL</sequence>
<keyword evidence="8" id="KW-1185">Reference proteome</keyword>
<keyword evidence="3" id="KW-0479">Metal-binding</keyword>
<reference evidence="7 8" key="1">
    <citation type="journal article" date="2012" name="Proc. Natl. Acad. Sci. U.S.A.">
        <title>Comparative genomics of Ceriporiopsis subvermispora and Phanerochaete chrysosporium provide insight into selective ligninolysis.</title>
        <authorList>
            <person name="Fernandez-Fueyo E."/>
            <person name="Ruiz-Duenas F.J."/>
            <person name="Ferreira P."/>
            <person name="Floudas D."/>
            <person name="Hibbett D.S."/>
            <person name="Canessa P."/>
            <person name="Larrondo L.F."/>
            <person name="James T.Y."/>
            <person name="Seelenfreund D."/>
            <person name="Lobos S."/>
            <person name="Polanco R."/>
            <person name="Tello M."/>
            <person name="Honda Y."/>
            <person name="Watanabe T."/>
            <person name="Watanabe T."/>
            <person name="Ryu J.S."/>
            <person name="Kubicek C.P."/>
            <person name="Schmoll M."/>
            <person name="Gaskell J."/>
            <person name="Hammel K.E."/>
            <person name="St John F.J."/>
            <person name="Vanden Wymelenberg A."/>
            <person name="Sabat G."/>
            <person name="Splinter BonDurant S."/>
            <person name="Syed K."/>
            <person name="Yadav J.S."/>
            <person name="Doddapaneni H."/>
            <person name="Subramanian V."/>
            <person name="Lavin J.L."/>
            <person name="Oguiza J.A."/>
            <person name="Perez G."/>
            <person name="Pisabarro A.G."/>
            <person name="Ramirez L."/>
            <person name="Santoyo F."/>
            <person name="Master E."/>
            <person name="Coutinho P.M."/>
            <person name="Henrissat B."/>
            <person name="Lombard V."/>
            <person name="Magnuson J.K."/>
            <person name="Kuees U."/>
            <person name="Hori C."/>
            <person name="Igarashi K."/>
            <person name="Samejima M."/>
            <person name="Held B.W."/>
            <person name="Barry K.W."/>
            <person name="LaButti K.M."/>
            <person name="Lapidus A."/>
            <person name="Lindquist E.A."/>
            <person name="Lucas S.M."/>
            <person name="Riley R."/>
            <person name="Salamov A.A."/>
            <person name="Hoffmeister D."/>
            <person name="Schwenk D."/>
            <person name="Hadar Y."/>
            <person name="Yarden O."/>
            <person name="de Vries R.P."/>
            <person name="Wiebenga A."/>
            <person name="Stenlid J."/>
            <person name="Eastwood D."/>
            <person name="Grigoriev I.V."/>
            <person name="Berka R.M."/>
            <person name="Blanchette R.A."/>
            <person name="Kersten P."/>
            <person name="Martinez A.T."/>
            <person name="Vicuna R."/>
            <person name="Cullen D."/>
        </authorList>
    </citation>
    <scope>NUCLEOTIDE SEQUENCE [LARGE SCALE GENOMIC DNA]</scope>
    <source>
        <strain evidence="7 8">B</strain>
    </source>
</reference>
<dbReference type="PANTHER" id="PTHR42978:SF2">
    <property type="entry name" value="102 KBASES UNSTABLE REGION: FROM 1 TO 119443"/>
    <property type="match status" value="1"/>
</dbReference>
<name>M2RLH8_CERS8</name>